<name>A0AAP3E3Q2_9EURY</name>
<protein>
    <submittedName>
        <fullName evidence="4">DUF4129 domain-containing protein</fullName>
    </submittedName>
</protein>
<feature type="domain" description="Protein-glutamine gamma-glutamyltransferase-like C-terminal" evidence="3">
    <location>
        <begin position="214"/>
        <end position="274"/>
    </location>
</feature>
<proteinExistence type="predicted"/>
<feature type="transmembrane region" description="Helical" evidence="2">
    <location>
        <begin position="148"/>
        <end position="165"/>
    </location>
</feature>
<sequence length="311" mass="32715">MVAATLTTAEPIGADDSPVLDPRGVDDVLQTGEGEQTSESEIEGDGSRGTTGGASGSLTTCVESLDSSLGALGFILGVVVLSALVFYRFNFAIALLFGWTLLPPVMFVYFLITDCTVSGSTFGGGGSGLASSQAGEGLIPAGELPPSIVVGSFVILLVGAAVVMYRSADEEDTVAPQEESDPDTPELDRFAEAAGEAADRIEERNVDVDNSVYRAWLEMTGLLDVDAPDTYTAEEFAEAAVDVGMDADNVEELTELFNEVRYGAKDVDQREDRAIEILRTIESEYSSDETSTDDESGDSSGHEDDNGGDTV</sequence>
<gene>
    <name evidence="4" type="ORF">OB960_21595</name>
</gene>
<evidence type="ECO:0000259" key="3">
    <source>
        <dbReference type="Pfam" id="PF13559"/>
    </source>
</evidence>
<evidence type="ECO:0000313" key="5">
    <source>
        <dbReference type="Proteomes" id="UP001321018"/>
    </source>
</evidence>
<feature type="compositionally biased region" description="Acidic residues" evidence="1">
    <location>
        <begin position="285"/>
        <end position="297"/>
    </location>
</feature>
<comment type="caution">
    <text evidence="4">The sequence shown here is derived from an EMBL/GenBank/DDBJ whole genome shotgun (WGS) entry which is preliminary data.</text>
</comment>
<dbReference type="RefSeq" id="WP_338005787.1">
    <property type="nucleotide sequence ID" value="NZ_JAOPKA010000020.1"/>
</dbReference>
<evidence type="ECO:0000256" key="2">
    <source>
        <dbReference type="SAM" id="Phobius"/>
    </source>
</evidence>
<evidence type="ECO:0000313" key="4">
    <source>
        <dbReference type="EMBL" id="MCU4743978.1"/>
    </source>
</evidence>
<dbReference type="EMBL" id="JAOPKA010000020">
    <property type="protein sequence ID" value="MCU4743978.1"/>
    <property type="molecule type" value="Genomic_DNA"/>
</dbReference>
<feature type="region of interest" description="Disordered" evidence="1">
    <location>
        <begin position="12"/>
        <end position="55"/>
    </location>
</feature>
<organism evidence="4 5">
    <name type="scientific">Natronoglomus mannanivorans</name>
    <dbReference type="NCBI Taxonomy" id="2979990"/>
    <lineage>
        <taxon>Archaea</taxon>
        <taxon>Methanobacteriati</taxon>
        <taxon>Methanobacteriota</taxon>
        <taxon>Stenosarchaea group</taxon>
        <taxon>Halobacteria</taxon>
        <taxon>Halobacteriales</taxon>
        <taxon>Natrialbaceae</taxon>
        <taxon>Natronoglomus</taxon>
    </lineage>
</organism>
<dbReference type="AlphaFoldDB" id="A0AAP3E3Q2"/>
<accession>A0AAP3E3Q2</accession>
<reference evidence="4" key="1">
    <citation type="submission" date="2022-09" db="EMBL/GenBank/DDBJ databases">
        <title>Enrichment on poylsaccharides allowed isolation of novel metabolic and taxonomic groups of Haloarchaea.</title>
        <authorList>
            <person name="Sorokin D.Y."/>
            <person name="Elcheninov A.G."/>
            <person name="Khizhniak T.V."/>
            <person name="Kolganova T.V."/>
            <person name="Kublanov I.V."/>
        </authorList>
    </citation>
    <scope>NUCLEOTIDE SEQUENCE</scope>
    <source>
        <strain evidence="4">AArc-xg1-1</strain>
    </source>
</reference>
<dbReference type="Proteomes" id="UP001321018">
    <property type="component" value="Unassembled WGS sequence"/>
</dbReference>
<feature type="transmembrane region" description="Helical" evidence="2">
    <location>
        <begin position="68"/>
        <end position="87"/>
    </location>
</feature>
<dbReference type="Pfam" id="PF13559">
    <property type="entry name" value="DUF4129"/>
    <property type="match status" value="1"/>
</dbReference>
<dbReference type="InterPro" id="IPR025403">
    <property type="entry name" value="TgpA-like_C"/>
</dbReference>
<feature type="transmembrane region" description="Helical" evidence="2">
    <location>
        <begin position="94"/>
        <end position="112"/>
    </location>
</feature>
<keyword evidence="2" id="KW-0812">Transmembrane</keyword>
<evidence type="ECO:0000256" key="1">
    <source>
        <dbReference type="SAM" id="MobiDB-lite"/>
    </source>
</evidence>
<feature type="region of interest" description="Disordered" evidence="1">
    <location>
        <begin position="280"/>
        <end position="311"/>
    </location>
</feature>
<keyword evidence="2" id="KW-0472">Membrane</keyword>
<keyword evidence="2" id="KW-1133">Transmembrane helix</keyword>